<comment type="subcellular location">
    <subcellularLocation>
        <location evidence="1">Cell membrane</location>
        <topology evidence="1">Multi-pass membrane protein</topology>
    </subcellularLocation>
</comment>
<dbReference type="Pfam" id="PF07690">
    <property type="entry name" value="MFS_1"/>
    <property type="match status" value="1"/>
</dbReference>
<feature type="domain" description="Major facilitator superfamily (MFS) profile" evidence="6">
    <location>
        <begin position="10"/>
        <end position="383"/>
    </location>
</feature>
<evidence type="ECO:0000256" key="1">
    <source>
        <dbReference type="ARBA" id="ARBA00004651"/>
    </source>
</evidence>
<dbReference type="Gene3D" id="1.20.1250.20">
    <property type="entry name" value="MFS general substrate transporter like domains"/>
    <property type="match status" value="2"/>
</dbReference>
<evidence type="ECO:0000256" key="3">
    <source>
        <dbReference type="ARBA" id="ARBA00022989"/>
    </source>
</evidence>
<keyword evidence="3 5" id="KW-1133">Transmembrane helix</keyword>
<feature type="transmembrane region" description="Helical" evidence="5">
    <location>
        <begin position="362"/>
        <end position="380"/>
    </location>
</feature>
<accession>A0ABP6BIE8</accession>
<evidence type="ECO:0000313" key="8">
    <source>
        <dbReference type="Proteomes" id="UP001500274"/>
    </source>
</evidence>
<dbReference type="PROSITE" id="PS50850">
    <property type="entry name" value="MFS"/>
    <property type="match status" value="1"/>
</dbReference>
<dbReference type="InterPro" id="IPR036259">
    <property type="entry name" value="MFS_trans_sf"/>
</dbReference>
<feature type="transmembrane region" description="Helical" evidence="5">
    <location>
        <begin position="243"/>
        <end position="262"/>
    </location>
</feature>
<feature type="transmembrane region" description="Helical" evidence="5">
    <location>
        <begin position="99"/>
        <end position="116"/>
    </location>
</feature>
<feature type="transmembrane region" description="Helical" evidence="5">
    <location>
        <begin position="12"/>
        <end position="33"/>
    </location>
</feature>
<dbReference type="EMBL" id="BAAARI010000005">
    <property type="protein sequence ID" value="GAA2572540.1"/>
    <property type="molecule type" value="Genomic_DNA"/>
</dbReference>
<dbReference type="PANTHER" id="PTHR23514">
    <property type="entry name" value="BYPASS OF STOP CODON PROTEIN 6"/>
    <property type="match status" value="1"/>
</dbReference>
<dbReference type="PANTHER" id="PTHR23514:SF13">
    <property type="entry name" value="INNER MEMBRANE PROTEIN YBJJ"/>
    <property type="match status" value="1"/>
</dbReference>
<dbReference type="InterPro" id="IPR051788">
    <property type="entry name" value="MFS_Transporter"/>
</dbReference>
<dbReference type="InterPro" id="IPR011701">
    <property type="entry name" value="MFS"/>
</dbReference>
<dbReference type="Proteomes" id="UP001500274">
    <property type="component" value="Unassembled WGS sequence"/>
</dbReference>
<dbReference type="InterPro" id="IPR020846">
    <property type="entry name" value="MFS_dom"/>
</dbReference>
<evidence type="ECO:0000256" key="4">
    <source>
        <dbReference type="ARBA" id="ARBA00023136"/>
    </source>
</evidence>
<keyword evidence="8" id="KW-1185">Reference proteome</keyword>
<evidence type="ECO:0000256" key="2">
    <source>
        <dbReference type="ARBA" id="ARBA00022692"/>
    </source>
</evidence>
<feature type="transmembrane region" description="Helical" evidence="5">
    <location>
        <begin position="337"/>
        <end position="356"/>
    </location>
</feature>
<reference evidence="8" key="1">
    <citation type="journal article" date="2019" name="Int. J. Syst. Evol. Microbiol.">
        <title>The Global Catalogue of Microorganisms (GCM) 10K type strain sequencing project: providing services to taxonomists for standard genome sequencing and annotation.</title>
        <authorList>
            <consortium name="The Broad Institute Genomics Platform"/>
            <consortium name="The Broad Institute Genome Sequencing Center for Infectious Disease"/>
            <person name="Wu L."/>
            <person name="Ma J."/>
        </authorList>
    </citation>
    <scope>NUCLEOTIDE SEQUENCE [LARGE SCALE GENOMIC DNA]</scope>
    <source>
        <strain evidence="8">JCM 16365</strain>
    </source>
</reference>
<comment type="caution">
    <text evidence="7">The sequence shown here is derived from an EMBL/GenBank/DDBJ whole genome shotgun (WGS) entry which is preliminary data.</text>
</comment>
<keyword evidence="2 5" id="KW-0812">Transmembrane</keyword>
<evidence type="ECO:0000313" key="7">
    <source>
        <dbReference type="EMBL" id="GAA2572540.1"/>
    </source>
</evidence>
<feature type="transmembrane region" description="Helical" evidence="5">
    <location>
        <begin position="298"/>
        <end position="317"/>
    </location>
</feature>
<dbReference type="RefSeq" id="WP_243231123.1">
    <property type="nucleotide sequence ID" value="NZ_BAAARI010000005.1"/>
</dbReference>
<proteinExistence type="predicted"/>
<feature type="transmembrane region" description="Helical" evidence="5">
    <location>
        <begin position="45"/>
        <end position="68"/>
    </location>
</feature>
<feature type="transmembrane region" description="Helical" evidence="5">
    <location>
        <begin position="75"/>
        <end position="93"/>
    </location>
</feature>
<sequence>MTALPALRRRGAAVGAAYAAQGLGYATIVTALPTIKDRVDIGDDAVSILLLATCLAAAVGSVLADVIAVRAGSRLALASGLAAQAVGLLFVSFTASLPVLIVAIVLYGVGLGAVDASSNMQGSLLQRHHERPVFGRLYAGYTGAAIVATGVTAAVLATGAPAGLTLVIAAVAQVVIAGWGLGAFDPTRAAHEVDDSAASRPALPRRAIWAVGAIVFAAFVVDSAVASWSTIYLTDGLRADPGVTPLGYGAYLVAMLAARLGTDPLVRRIGRMRLGIAAVVVAVAGAVLVAAAPFVPAAIVGFAAMGVASGALVPIAFSRAGELLPERSDEVIARVNLFNYAGAVAGAVALGLIAAGPSLGPAFLVPAVILAALSPLLRTLRRH</sequence>
<evidence type="ECO:0000259" key="6">
    <source>
        <dbReference type="PROSITE" id="PS50850"/>
    </source>
</evidence>
<dbReference type="SUPFAM" id="SSF103473">
    <property type="entry name" value="MFS general substrate transporter"/>
    <property type="match status" value="1"/>
</dbReference>
<feature type="transmembrane region" description="Helical" evidence="5">
    <location>
        <begin position="137"/>
        <end position="157"/>
    </location>
</feature>
<evidence type="ECO:0000256" key="5">
    <source>
        <dbReference type="SAM" id="Phobius"/>
    </source>
</evidence>
<protein>
    <submittedName>
        <fullName evidence="7">MFS transporter</fullName>
    </submittedName>
</protein>
<keyword evidence="4 5" id="KW-0472">Membrane</keyword>
<feature type="transmembrane region" description="Helical" evidence="5">
    <location>
        <begin position="274"/>
        <end position="292"/>
    </location>
</feature>
<feature type="transmembrane region" description="Helical" evidence="5">
    <location>
        <begin position="207"/>
        <end position="231"/>
    </location>
</feature>
<gene>
    <name evidence="7" type="ORF">GCM10009862_09320</name>
</gene>
<feature type="transmembrane region" description="Helical" evidence="5">
    <location>
        <begin position="163"/>
        <end position="186"/>
    </location>
</feature>
<name>A0ABP6BIE8_9MICO</name>
<organism evidence="7 8">
    <name type="scientific">Microbacterium binotii</name>
    <dbReference type="NCBI Taxonomy" id="462710"/>
    <lineage>
        <taxon>Bacteria</taxon>
        <taxon>Bacillati</taxon>
        <taxon>Actinomycetota</taxon>
        <taxon>Actinomycetes</taxon>
        <taxon>Micrococcales</taxon>
        <taxon>Microbacteriaceae</taxon>
        <taxon>Microbacterium</taxon>
    </lineage>
</organism>